<feature type="transmembrane region" description="Helical" evidence="7">
    <location>
        <begin position="179"/>
        <end position="198"/>
    </location>
</feature>
<feature type="transmembrane region" description="Helical" evidence="7">
    <location>
        <begin position="89"/>
        <end position="109"/>
    </location>
</feature>
<evidence type="ECO:0000256" key="2">
    <source>
        <dbReference type="ARBA" id="ARBA00022448"/>
    </source>
</evidence>
<dbReference type="InterPro" id="IPR020846">
    <property type="entry name" value="MFS_dom"/>
</dbReference>
<feature type="domain" description="Major facilitator superfamily (MFS) profile" evidence="8">
    <location>
        <begin position="19"/>
        <end position="205"/>
    </location>
</feature>
<protein>
    <recommendedName>
        <fullName evidence="8">Major facilitator superfamily (MFS) profile domain-containing protein</fullName>
    </recommendedName>
</protein>
<sequence>MKKCAIPTRHYFLFDMNRVIRFMTISDLIWVSGTGLLGPIFAIFIVDFIDGGDAIVAGVAASIYLFTKSVLQIPAASFIDKIRGENDDFWVMVIGSTIGAVLPLAYLIINTPMELYIVQFIFGAVIAFTFPSFMAVFTRHIDKHKEGREWGVYFMLTDFSAAMAASMGGAIAYTLGFQILIIVSVVISLIGVGFVWFIRPDMRKT</sequence>
<dbReference type="AlphaFoldDB" id="A0A2M8EPE9"/>
<dbReference type="InterPro" id="IPR011701">
    <property type="entry name" value="MFS"/>
</dbReference>
<feature type="transmembrane region" description="Helical" evidence="7">
    <location>
        <begin position="115"/>
        <end position="138"/>
    </location>
</feature>
<dbReference type="Pfam" id="PF07690">
    <property type="entry name" value="MFS_1"/>
    <property type="match status" value="1"/>
</dbReference>
<evidence type="ECO:0000313" key="9">
    <source>
        <dbReference type="EMBL" id="PJC24602.1"/>
    </source>
</evidence>
<organism evidence="9 10">
    <name type="scientific">Candidatus Uhrbacteria bacterium CG_4_9_14_0_2_um_filter_41_50</name>
    <dbReference type="NCBI Taxonomy" id="1975031"/>
    <lineage>
        <taxon>Bacteria</taxon>
        <taxon>Candidatus Uhriibacteriota</taxon>
    </lineage>
</organism>
<comment type="subcellular location">
    <subcellularLocation>
        <location evidence="1">Cell membrane</location>
        <topology evidence="1">Multi-pass membrane protein</topology>
    </subcellularLocation>
</comment>
<name>A0A2M8EPE9_9BACT</name>
<dbReference type="Gene3D" id="1.20.1250.20">
    <property type="entry name" value="MFS general substrate transporter like domains"/>
    <property type="match status" value="1"/>
</dbReference>
<dbReference type="EMBL" id="PFSI01000030">
    <property type="protein sequence ID" value="PJC24602.1"/>
    <property type="molecule type" value="Genomic_DNA"/>
</dbReference>
<evidence type="ECO:0000256" key="1">
    <source>
        <dbReference type="ARBA" id="ARBA00004651"/>
    </source>
</evidence>
<proteinExistence type="predicted"/>
<gene>
    <name evidence="9" type="ORF">CO057_01905</name>
</gene>
<keyword evidence="5 7" id="KW-1133">Transmembrane helix</keyword>
<evidence type="ECO:0000313" key="10">
    <source>
        <dbReference type="Proteomes" id="UP000230251"/>
    </source>
</evidence>
<keyword evidence="6 7" id="KW-0472">Membrane</keyword>
<dbReference type="SUPFAM" id="SSF103473">
    <property type="entry name" value="MFS general substrate transporter"/>
    <property type="match status" value="1"/>
</dbReference>
<dbReference type="GO" id="GO:0022857">
    <property type="term" value="F:transmembrane transporter activity"/>
    <property type="evidence" value="ECO:0007669"/>
    <property type="project" value="InterPro"/>
</dbReference>
<evidence type="ECO:0000256" key="7">
    <source>
        <dbReference type="SAM" id="Phobius"/>
    </source>
</evidence>
<dbReference type="PROSITE" id="PS50850">
    <property type="entry name" value="MFS"/>
    <property type="match status" value="1"/>
</dbReference>
<feature type="transmembrane region" description="Helical" evidence="7">
    <location>
        <begin position="55"/>
        <end position="77"/>
    </location>
</feature>
<evidence type="ECO:0000256" key="4">
    <source>
        <dbReference type="ARBA" id="ARBA00022692"/>
    </source>
</evidence>
<dbReference type="PANTHER" id="PTHR23517">
    <property type="entry name" value="RESISTANCE PROTEIN MDTM, PUTATIVE-RELATED-RELATED"/>
    <property type="match status" value="1"/>
</dbReference>
<dbReference type="GO" id="GO:0005886">
    <property type="term" value="C:plasma membrane"/>
    <property type="evidence" value="ECO:0007669"/>
    <property type="project" value="UniProtKB-SubCell"/>
</dbReference>
<feature type="transmembrane region" description="Helical" evidence="7">
    <location>
        <begin position="150"/>
        <end position="173"/>
    </location>
</feature>
<keyword evidence="4 7" id="KW-0812">Transmembrane</keyword>
<comment type="caution">
    <text evidence="9">The sequence shown here is derived from an EMBL/GenBank/DDBJ whole genome shotgun (WGS) entry which is preliminary data.</text>
</comment>
<evidence type="ECO:0000256" key="5">
    <source>
        <dbReference type="ARBA" id="ARBA00022989"/>
    </source>
</evidence>
<keyword evidence="2" id="KW-0813">Transport</keyword>
<evidence type="ECO:0000259" key="8">
    <source>
        <dbReference type="PROSITE" id="PS50850"/>
    </source>
</evidence>
<dbReference type="InterPro" id="IPR036259">
    <property type="entry name" value="MFS_trans_sf"/>
</dbReference>
<evidence type="ECO:0000256" key="3">
    <source>
        <dbReference type="ARBA" id="ARBA00022475"/>
    </source>
</evidence>
<feature type="transmembrane region" description="Helical" evidence="7">
    <location>
        <begin position="28"/>
        <end position="49"/>
    </location>
</feature>
<dbReference type="Proteomes" id="UP000230251">
    <property type="component" value="Unassembled WGS sequence"/>
</dbReference>
<dbReference type="InterPro" id="IPR050171">
    <property type="entry name" value="MFS_Transporters"/>
</dbReference>
<keyword evidence="3" id="KW-1003">Cell membrane</keyword>
<reference evidence="10" key="1">
    <citation type="submission" date="2017-09" db="EMBL/GenBank/DDBJ databases">
        <title>Depth-based differentiation of microbial function through sediment-hosted aquifers and enrichment of novel symbionts in the deep terrestrial subsurface.</title>
        <authorList>
            <person name="Probst A.J."/>
            <person name="Ladd B."/>
            <person name="Jarett J.K."/>
            <person name="Geller-Mcgrath D.E."/>
            <person name="Sieber C.M.K."/>
            <person name="Emerson J.B."/>
            <person name="Anantharaman K."/>
            <person name="Thomas B.C."/>
            <person name="Malmstrom R."/>
            <person name="Stieglmeier M."/>
            <person name="Klingl A."/>
            <person name="Woyke T."/>
            <person name="Ryan C.M."/>
            <person name="Banfield J.F."/>
        </authorList>
    </citation>
    <scope>NUCLEOTIDE SEQUENCE [LARGE SCALE GENOMIC DNA]</scope>
</reference>
<accession>A0A2M8EPE9</accession>
<evidence type="ECO:0000256" key="6">
    <source>
        <dbReference type="ARBA" id="ARBA00023136"/>
    </source>
</evidence>